<dbReference type="AlphaFoldDB" id="A0A9P8C4B5"/>
<keyword evidence="5" id="KW-1185">Reference proteome</keyword>
<dbReference type="InterPro" id="IPR011990">
    <property type="entry name" value="TPR-like_helical_dom_sf"/>
</dbReference>
<proteinExistence type="predicted"/>
<name>A0A9P8C4B5_9HELO</name>
<dbReference type="EMBL" id="MU251578">
    <property type="protein sequence ID" value="KAG9231841.1"/>
    <property type="molecule type" value="Genomic_DNA"/>
</dbReference>
<sequence length="886" mass="101631">MSSEEEAQNLREEGNALYKIGELPQAISKYLQASKITPNDPAPLGNISAALFETGQYKRCIPFAEKATRLHKGSPGYDEAGSQVQRLEQRIAKARVHLPNVKPEERIETRLHILQNLPRYRPSINPALEYYHVGHDVAFCLYDEAIDRIRESDYTEEQEGNRELNEHSGDSEHKEEPVSFFLAGVGDARNLYRTIISILEVEKSPRKHYHIAINDVNSCVLVRDLIVFMLVDELSQLDDDSGEYLEVLATIYFIYLGVMIPLFVFERLQSTLSKALLALQSGQQPVKIFHLYDRHFPEYIKVLTSWQTSALTLMASREVITLATRQVGGTAARSGDNGENRNCGAERELYLSSLVLRPPVELLTKYDRPLFELLQHYASRPRANAPRFRDYLCKHWRVNTTLIDENRYHTIKNKRDMDFGHDPFAATQRFSFEELGANYGDPELLFDFLRPFFDGAAKALRALKGRLQIEVLLGDCVDVAERLRFGLVRDLNDQSPECMSDSRFEHRPKHFPTRFERIHLSNVPDYMNGNLSLCLYFGPLLKKFPEGLMMSCCLRNSGSWQNIESFLSEYQLIHNEKMLTQLTSVVVFDRGLDELMPMRDYVIYGYGGPPASFNRLLPKRAFMKWFYALFFRLALPFNQDILSVHTIILSPVNLTILFRIMSQLEALHYPSHWMSEALNNILENKVITAGRPPRASTTKPAAVERNHPEKRLCTTPFSFEMTVLSRMFQPLLPFALTGVPAAKDIYLYKFDMSKARISFDPAAATAQLALFFWDQDYLRPLGFDGMDAHTSNLRVLLDPSWGEADPDFNTPCHAAFRENGMAVYTTFATDKNTVSVTAWMYIGFVEKMLEQDWGFNLYRTDNYQPIFDIPCMVRDSVERGVSWAVS</sequence>
<dbReference type="Proteomes" id="UP000824998">
    <property type="component" value="Unassembled WGS sequence"/>
</dbReference>
<dbReference type="SUPFAM" id="SSF48452">
    <property type="entry name" value="TPR-like"/>
    <property type="match status" value="1"/>
</dbReference>
<feature type="domain" description="DUF4470" evidence="3">
    <location>
        <begin position="171"/>
        <end position="239"/>
    </location>
</feature>
<protein>
    <recommendedName>
        <fullName evidence="3">DUF4470 domain-containing protein</fullName>
    </recommendedName>
</protein>
<gene>
    <name evidence="4" type="ORF">BJ875DRAFT_103654</name>
</gene>
<organism evidence="4 5">
    <name type="scientific">Amylocarpus encephaloides</name>
    <dbReference type="NCBI Taxonomy" id="45428"/>
    <lineage>
        <taxon>Eukaryota</taxon>
        <taxon>Fungi</taxon>
        <taxon>Dikarya</taxon>
        <taxon>Ascomycota</taxon>
        <taxon>Pezizomycotina</taxon>
        <taxon>Leotiomycetes</taxon>
        <taxon>Helotiales</taxon>
        <taxon>Helotiales incertae sedis</taxon>
        <taxon>Amylocarpus</taxon>
    </lineage>
</organism>
<feature type="region of interest" description="Disordered" evidence="2">
    <location>
        <begin position="153"/>
        <end position="173"/>
    </location>
</feature>
<evidence type="ECO:0000256" key="1">
    <source>
        <dbReference type="PROSITE-ProRule" id="PRU00339"/>
    </source>
</evidence>
<reference evidence="4" key="1">
    <citation type="journal article" date="2021" name="IMA Fungus">
        <title>Genomic characterization of three marine fungi, including Emericellopsis atlantica sp. nov. with signatures of a generalist lifestyle and marine biomass degradation.</title>
        <authorList>
            <person name="Hagestad O.C."/>
            <person name="Hou L."/>
            <person name="Andersen J.H."/>
            <person name="Hansen E.H."/>
            <person name="Altermark B."/>
            <person name="Li C."/>
            <person name="Kuhnert E."/>
            <person name="Cox R.J."/>
            <person name="Crous P.W."/>
            <person name="Spatafora J.W."/>
            <person name="Lail K."/>
            <person name="Amirebrahimi M."/>
            <person name="Lipzen A."/>
            <person name="Pangilinan J."/>
            <person name="Andreopoulos W."/>
            <person name="Hayes R.D."/>
            <person name="Ng V."/>
            <person name="Grigoriev I.V."/>
            <person name="Jackson S.A."/>
            <person name="Sutton T.D.S."/>
            <person name="Dobson A.D.W."/>
            <person name="Rama T."/>
        </authorList>
    </citation>
    <scope>NUCLEOTIDE SEQUENCE</scope>
    <source>
        <strain evidence="4">TRa018bII</strain>
    </source>
</reference>
<dbReference type="PROSITE" id="PS50005">
    <property type="entry name" value="TPR"/>
    <property type="match status" value="1"/>
</dbReference>
<comment type="caution">
    <text evidence="4">The sequence shown here is derived from an EMBL/GenBank/DDBJ whole genome shotgun (WGS) entry which is preliminary data.</text>
</comment>
<dbReference type="Pfam" id="PF14737">
    <property type="entry name" value="DUF4470"/>
    <property type="match status" value="1"/>
</dbReference>
<accession>A0A9P8C4B5</accession>
<dbReference type="InterPro" id="IPR019734">
    <property type="entry name" value="TPR_rpt"/>
</dbReference>
<keyword evidence="1" id="KW-0802">TPR repeat</keyword>
<evidence type="ECO:0000313" key="5">
    <source>
        <dbReference type="Proteomes" id="UP000824998"/>
    </source>
</evidence>
<dbReference type="InterPro" id="IPR027974">
    <property type="entry name" value="DUF4470"/>
</dbReference>
<evidence type="ECO:0000313" key="4">
    <source>
        <dbReference type="EMBL" id="KAG9231841.1"/>
    </source>
</evidence>
<dbReference type="Pfam" id="PF13414">
    <property type="entry name" value="TPR_11"/>
    <property type="match status" value="1"/>
</dbReference>
<evidence type="ECO:0000256" key="2">
    <source>
        <dbReference type="SAM" id="MobiDB-lite"/>
    </source>
</evidence>
<dbReference type="OrthoDB" id="2423701at2759"/>
<feature type="repeat" description="TPR" evidence="1">
    <location>
        <begin position="7"/>
        <end position="40"/>
    </location>
</feature>
<dbReference type="Gene3D" id="1.25.40.10">
    <property type="entry name" value="Tetratricopeptide repeat domain"/>
    <property type="match status" value="1"/>
</dbReference>
<evidence type="ECO:0000259" key="3">
    <source>
        <dbReference type="Pfam" id="PF14737"/>
    </source>
</evidence>